<organism evidence="3 4">
    <name type="scientific">Siccirubricoccus deserti</name>
    <dbReference type="NCBI Taxonomy" id="2013562"/>
    <lineage>
        <taxon>Bacteria</taxon>
        <taxon>Pseudomonadati</taxon>
        <taxon>Pseudomonadota</taxon>
        <taxon>Alphaproteobacteria</taxon>
        <taxon>Acetobacterales</taxon>
        <taxon>Roseomonadaceae</taxon>
        <taxon>Siccirubricoccus</taxon>
    </lineage>
</organism>
<keyword evidence="2" id="KW-0732">Signal</keyword>
<evidence type="ECO:0000256" key="1">
    <source>
        <dbReference type="ARBA" id="ARBA00006987"/>
    </source>
</evidence>
<comment type="caution">
    <text evidence="3">The sequence shown here is derived from an EMBL/GenBank/DDBJ whole genome shotgun (WGS) entry which is preliminary data.</text>
</comment>
<name>A0A9X0R1S8_9PROT</name>
<dbReference type="EMBL" id="JACOMF010000038">
    <property type="protein sequence ID" value="MBC4017956.1"/>
    <property type="molecule type" value="Genomic_DNA"/>
</dbReference>
<comment type="similarity">
    <text evidence="1">Belongs to the UPF0065 (bug) family.</text>
</comment>
<evidence type="ECO:0000313" key="3">
    <source>
        <dbReference type="EMBL" id="MBC4017956.1"/>
    </source>
</evidence>
<dbReference type="PANTHER" id="PTHR42928">
    <property type="entry name" value="TRICARBOXYLATE-BINDING PROTEIN"/>
    <property type="match status" value="1"/>
</dbReference>
<dbReference type="InterPro" id="IPR042100">
    <property type="entry name" value="Bug_dom1"/>
</dbReference>
<dbReference type="PANTHER" id="PTHR42928:SF5">
    <property type="entry name" value="BLR1237 PROTEIN"/>
    <property type="match status" value="1"/>
</dbReference>
<feature type="chain" id="PRO_5040824739" evidence="2">
    <location>
        <begin position="30"/>
        <end position="325"/>
    </location>
</feature>
<dbReference type="RefSeq" id="WP_186772711.1">
    <property type="nucleotide sequence ID" value="NZ_JACOMF010000038.1"/>
</dbReference>
<evidence type="ECO:0000256" key="2">
    <source>
        <dbReference type="SAM" id="SignalP"/>
    </source>
</evidence>
<proteinExistence type="inferred from homology"/>
<dbReference type="SUPFAM" id="SSF53850">
    <property type="entry name" value="Periplasmic binding protein-like II"/>
    <property type="match status" value="1"/>
</dbReference>
<evidence type="ECO:0000313" key="4">
    <source>
        <dbReference type="Proteomes" id="UP000600101"/>
    </source>
</evidence>
<keyword evidence="4" id="KW-1185">Reference proteome</keyword>
<accession>A0A9X0R1S8</accession>
<dbReference type="PIRSF" id="PIRSF017082">
    <property type="entry name" value="YflP"/>
    <property type="match status" value="1"/>
</dbReference>
<dbReference type="Gene3D" id="3.40.190.150">
    <property type="entry name" value="Bordetella uptake gene, domain 1"/>
    <property type="match status" value="1"/>
</dbReference>
<gene>
    <name evidence="3" type="ORF">H7965_21890</name>
</gene>
<protein>
    <submittedName>
        <fullName evidence="3">Tripartite tricarboxylate transporter substrate binding protein</fullName>
    </submittedName>
</protein>
<dbReference type="Gene3D" id="3.40.190.10">
    <property type="entry name" value="Periplasmic binding protein-like II"/>
    <property type="match status" value="1"/>
</dbReference>
<feature type="signal peptide" evidence="2">
    <location>
        <begin position="1"/>
        <end position="29"/>
    </location>
</feature>
<dbReference type="InterPro" id="IPR005064">
    <property type="entry name" value="BUG"/>
</dbReference>
<dbReference type="AlphaFoldDB" id="A0A9X0R1S8"/>
<reference evidence="3" key="1">
    <citation type="submission" date="2020-08" db="EMBL/GenBank/DDBJ databases">
        <authorList>
            <person name="Hu Y."/>
            <person name="Nguyen S.V."/>
            <person name="Li F."/>
            <person name="Fanning S."/>
        </authorList>
    </citation>
    <scope>NUCLEOTIDE SEQUENCE</scope>
    <source>
        <strain evidence="3">SYSU D8009</strain>
    </source>
</reference>
<dbReference type="Pfam" id="PF03401">
    <property type="entry name" value="TctC"/>
    <property type="match status" value="1"/>
</dbReference>
<sequence length="325" mass="34622">MPSLPRSPSRRAVMAALPAVLAAPRPARAAWPERPIRIIVTFPPGTQTDILTRLYAAPLSERLGQPVVVDNRGGGQGQIGIRAALAAPADGHTLVMVGVSTGASAPHMIKDLSYDPRRDLLPIALIADAPYLLVCNPRLPVHSTAELIAYAKQRPGQLNFGHGAPSRQIVGQLMAHMAGLEVPDVAYRGQPEALTDTAQGRLSYTFSDLGDALVWAREGRVRALAVSTAQRSPLAPEIPSLAETLPGFGLSVWFMLAGQPGLPPAVVQRLNTEIAGVMAEPALRAKLATQGLDVRSEDPARLREFLGTEIETWGRVVKTLGLTPQ</sequence>
<dbReference type="Proteomes" id="UP000600101">
    <property type="component" value="Unassembled WGS sequence"/>
</dbReference>